<keyword evidence="2" id="KW-1003">Cell membrane</keyword>
<accession>A0A245ZL32</accession>
<evidence type="ECO:0000313" key="8">
    <source>
        <dbReference type="Proteomes" id="UP000197290"/>
    </source>
</evidence>
<keyword evidence="4 6" id="KW-1133">Transmembrane helix</keyword>
<feature type="transmembrane region" description="Helical" evidence="6">
    <location>
        <begin position="102"/>
        <end position="119"/>
    </location>
</feature>
<protein>
    <submittedName>
        <fullName evidence="7">Cytochrome c oxidase caa3 assembly factor</fullName>
    </submittedName>
</protein>
<keyword evidence="3 6" id="KW-0812">Transmembrane</keyword>
<reference evidence="7 8" key="1">
    <citation type="submission" date="2017-03" db="EMBL/GenBank/DDBJ databases">
        <title>Genome sequence of Sphingomonas dokdonensis DSM 21029.</title>
        <authorList>
            <person name="Poehlein A."/>
            <person name="Wuebbeler J.H."/>
            <person name="Steinbuechel A."/>
            <person name="Daniel R."/>
        </authorList>
    </citation>
    <scope>NUCLEOTIDE SEQUENCE [LARGE SCALE GENOMIC DNA]</scope>
    <source>
        <strain evidence="7 8">DSM 21029</strain>
    </source>
</reference>
<dbReference type="InterPro" id="IPR019108">
    <property type="entry name" value="Caa3_assmbl_CtaG-rel"/>
</dbReference>
<sequence length="241" mass="25778">MPLFVAYCGEAPAPAALLARWNLDPWLLLALAIGTAIVARGAGSNERRLLAAAVLTLLVIFVSPLCALSSALFAARIVHHVLLVAIAAPLLALAIPAGRAQGLALPFAVSTITLWLWHVPALYTEALQSVALYWLMQLSLLATAWWFWRAVFAARDALPTAMLTIAAAVGQMGLLGAILTFAPRPLYPHHLVAPLAYGVSPLEDQQLAGLIMWVPAMLPYAIIAAWVARRGWSAGWTTRPA</sequence>
<feature type="transmembrane region" description="Helical" evidence="6">
    <location>
        <begin position="160"/>
        <end position="182"/>
    </location>
</feature>
<dbReference type="Proteomes" id="UP000197290">
    <property type="component" value="Unassembled WGS sequence"/>
</dbReference>
<evidence type="ECO:0000256" key="2">
    <source>
        <dbReference type="ARBA" id="ARBA00022475"/>
    </source>
</evidence>
<feature type="transmembrane region" description="Helical" evidence="6">
    <location>
        <begin position="77"/>
        <end position="95"/>
    </location>
</feature>
<keyword evidence="8" id="KW-1185">Reference proteome</keyword>
<name>A0A245ZL32_9SPHN</name>
<dbReference type="OrthoDB" id="259025at2"/>
<evidence type="ECO:0000256" key="1">
    <source>
        <dbReference type="ARBA" id="ARBA00004651"/>
    </source>
</evidence>
<keyword evidence="5 6" id="KW-0472">Membrane</keyword>
<feature type="transmembrane region" description="Helical" evidence="6">
    <location>
        <begin position="26"/>
        <end position="42"/>
    </location>
</feature>
<organism evidence="7 8">
    <name type="scientific">Sphingomonas dokdonensis</name>
    <dbReference type="NCBI Taxonomy" id="344880"/>
    <lineage>
        <taxon>Bacteria</taxon>
        <taxon>Pseudomonadati</taxon>
        <taxon>Pseudomonadota</taxon>
        <taxon>Alphaproteobacteria</taxon>
        <taxon>Sphingomonadales</taxon>
        <taxon>Sphingomonadaceae</taxon>
        <taxon>Sphingomonas</taxon>
    </lineage>
</organism>
<feature type="transmembrane region" description="Helical" evidence="6">
    <location>
        <begin position="49"/>
        <end position="71"/>
    </location>
</feature>
<dbReference type="GO" id="GO:0005886">
    <property type="term" value="C:plasma membrane"/>
    <property type="evidence" value="ECO:0007669"/>
    <property type="project" value="UniProtKB-SubCell"/>
</dbReference>
<evidence type="ECO:0000313" key="7">
    <source>
        <dbReference type="EMBL" id="OWK30452.1"/>
    </source>
</evidence>
<feature type="transmembrane region" description="Helical" evidence="6">
    <location>
        <begin position="207"/>
        <end position="228"/>
    </location>
</feature>
<feature type="transmembrane region" description="Helical" evidence="6">
    <location>
        <begin position="131"/>
        <end position="148"/>
    </location>
</feature>
<dbReference type="RefSeq" id="WP_088367519.1">
    <property type="nucleotide sequence ID" value="NZ_NBBI01000003.1"/>
</dbReference>
<evidence type="ECO:0000256" key="4">
    <source>
        <dbReference type="ARBA" id="ARBA00022989"/>
    </source>
</evidence>
<evidence type="ECO:0000256" key="5">
    <source>
        <dbReference type="ARBA" id="ARBA00023136"/>
    </source>
</evidence>
<evidence type="ECO:0000256" key="3">
    <source>
        <dbReference type="ARBA" id="ARBA00022692"/>
    </source>
</evidence>
<proteinExistence type="predicted"/>
<dbReference type="AlphaFoldDB" id="A0A245ZL32"/>
<evidence type="ECO:0000256" key="6">
    <source>
        <dbReference type="SAM" id="Phobius"/>
    </source>
</evidence>
<dbReference type="Pfam" id="PF09678">
    <property type="entry name" value="Caa3_CtaG"/>
    <property type="match status" value="1"/>
</dbReference>
<comment type="subcellular location">
    <subcellularLocation>
        <location evidence="1">Cell membrane</location>
        <topology evidence="1">Multi-pass membrane protein</topology>
    </subcellularLocation>
</comment>
<comment type="caution">
    <text evidence="7">The sequence shown here is derived from an EMBL/GenBank/DDBJ whole genome shotgun (WGS) entry which is preliminary data.</text>
</comment>
<dbReference type="EMBL" id="NBBI01000003">
    <property type="protein sequence ID" value="OWK30452.1"/>
    <property type="molecule type" value="Genomic_DNA"/>
</dbReference>
<gene>
    <name evidence="7" type="ORF">SPDO_21390</name>
</gene>